<accession>A0ABD0J245</accession>
<keyword evidence="2" id="KW-1185">Reference proteome</keyword>
<reference evidence="1 2" key="1">
    <citation type="journal article" date="2023" name="Sci. Data">
        <title>Genome assembly of the Korean intertidal mud-creeper Batillaria attramentaria.</title>
        <authorList>
            <person name="Patra A.K."/>
            <person name="Ho P.T."/>
            <person name="Jun S."/>
            <person name="Lee S.J."/>
            <person name="Kim Y."/>
            <person name="Won Y.J."/>
        </authorList>
    </citation>
    <scope>NUCLEOTIDE SEQUENCE [LARGE SCALE GENOMIC DNA]</scope>
    <source>
        <strain evidence="1">Wonlab-2016</strain>
    </source>
</reference>
<evidence type="ECO:0000313" key="2">
    <source>
        <dbReference type="Proteomes" id="UP001519460"/>
    </source>
</evidence>
<evidence type="ECO:0000313" key="1">
    <source>
        <dbReference type="EMBL" id="KAK7451842.1"/>
    </source>
</evidence>
<dbReference type="AlphaFoldDB" id="A0ABD0J245"/>
<comment type="caution">
    <text evidence="1">The sequence shown here is derived from an EMBL/GenBank/DDBJ whole genome shotgun (WGS) entry which is preliminary data.</text>
</comment>
<sequence length="92" mass="10239">MFQRRRQLPDDLAAYISYLYLDATITLKHCQHARPRDGLRHTSGQKHSTGPALRSVAKILSFQGAGHAPVNRQSLKAEQAALMLLIRFAAEG</sequence>
<proteinExistence type="predicted"/>
<name>A0ABD0J245_9CAEN</name>
<protein>
    <submittedName>
        <fullName evidence="1">Uncharacterized protein</fullName>
    </submittedName>
</protein>
<organism evidence="1 2">
    <name type="scientific">Batillaria attramentaria</name>
    <dbReference type="NCBI Taxonomy" id="370345"/>
    <lineage>
        <taxon>Eukaryota</taxon>
        <taxon>Metazoa</taxon>
        <taxon>Spiralia</taxon>
        <taxon>Lophotrochozoa</taxon>
        <taxon>Mollusca</taxon>
        <taxon>Gastropoda</taxon>
        <taxon>Caenogastropoda</taxon>
        <taxon>Sorbeoconcha</taxon>
        <taxon>Cerithioidea</taxon>
        <taxon>Batillariidae</taxon>
        <taxon>Batillaria</taxon>
    </lineage>
</organism>
<dbReference type="EMBL" id="JACVVK020000723">
    <property type="protein sequence ID" value="KAK7451842.1"/>
    <property type="molecule type" value="Genomic_DNA"/>
</dbReference>
<gene>
    <name evidence="1" type="ORF">BaRGS_00039792</name>
</gene>
<dbReference type="Proteomes" id="UP001519460">
    <property type="component" value="Unassembled WGS sequence"/>
</dbReference>